<organism evidence="2 3">
    <name type="scientific">Halobaculum lipolyticum</name>
    <dbReference type="NCBI Taxonomy" id="3032001"/>
    <lineage>
        <taxon>Archaea</taxon>
        <taxon>Methanobacteriati</taxon>
        <taxon>Methanobacteriota</taxon>
        <taxon>Stenosarchaea group</taxon>
        <taxon>Halobacteria</taxon>
        <taxon>Halobacteriales</taxon>
        <taxon>Haloferacaceae</taxon>
        <taxon>Halobaculum</taxon>
    </lineage>
</organism>
<dbReference type="AlphaFoldDB" id="A0ABD5WH61"/>
<reference evidence="2 3" key="1">
    <citation type="journal article" date="2019" name="Int. J. Syst. Evol. Microbiol.">
        <title>The Global Catalogue of Microorganisms (GCM) 10K type strain sequencing project: providing services to taxonomists for standard genome sequencing and annotation.</title>
        <authorList>
            <consortium name="The Broad Institute Genomics Platform"/>
            <consortium name="The Broad Institute Genome Sequencing Center for Infectious Disease"/>
            <person name="Wu L."/>
            <person name="Ma J."/>
        </authorList>
    </citation>
    <scope>NUCLEOTIDE SEQUENCE [LARGE SCALE GENOMIC DNA]</scope>
    <source>
        <strain evidence="2 3">DT31</strain>
    </source>
</reference>
<comment type="caution">
    <text evidence="2">The sequence shown here is derived from an EMBL/GenBank/DDBJ whole genome shotgun (WGS) entry which is preliminary data.</text>
</comment>
<evidence type="ECO:0000256" key="1">
    <source>
        <dbReference type="SAM" id="MobiDB-lite"/>
    </source>
</evidence>
<feature type="compositionally biased region" description="Pro residues" evidence="1">
    <location>
        <begin position="76"/>
        <end position="85"/>
    </location>
</feature>
<keyword evidence="3" id="KW-1185">Reference proteome</keyword>
<feature type="region of interest" description="Disordered" evidence="1">
    <location>
        <begin position="68"/>
        <end position="120"/>
    </location>
</feature>
<sequence>MSGPGDPRRPVESVQNAAVEHALTAGESRRALALVGALDPLHDASGDDPALTALSTTLVAWLGLRERDPSFGAVTPSPPTPAAPPRPDRPDRHREGDVDDDDLGAERSENETTPPPATVGAAVACERFDVSPARSAALAGCSREAVERALADRSGTTPDR</sequence>
<proteinExistence type="predicted"/>
<evidence type="ECO:0000313" key="2">
    <source>
        <dbReference type="EMBL" id="MFC7070681.1"/>
    </source>
</evidence>
<dbReference type="RefSeq" id="WP_284031321.1">
    <property type="nucleotide sequence ID" value="NZ_CP126154.1"/>
</dbReference>
<dbReference type="EMBL" id="JBHTAH010000013">
    <property type="protein sequence ID" value="MFC7070681.1"/>
    <property type="molecule type" value="Genomic_DNA"/>
</dbReference>
<accession>A0ABD5WH61</accession>
<gene>
    <name evidence="2" type="ORF">ACFQL9_13585</name>
</gene>
<name>A0ABD5WH61_9EURY</name>
<feature type="region of interest" description="Disordered" evidence="1">
    <location>
        <begin position="137"/>
        <end position="160"/>
    </location>
</feature>
<dbReference type="GeneID" id="81126204"/>
<protein>
    <submittedName>
        <fullName evidence="2">Uncharacterized protein</fullName>
    </submittedName>
</protein>
<feature type="compositionally biased region" description="Basic and acidic residues" evidence="1">
    <location>
        <begin position="86"/>
        <end position="96"/>
    </location>
</feature>
<dbReference type="Proteomes" id="UP001596461">
    <property type="component" value="Unassembled WGS sequence"/>
</dbReference>
<evidence type="ECO:0000313" key="3">
    <source>
        <dbReference type="Proteomes" id="UP001596461"/>
    </source>
</evidence>